<keyword evidence="3" id="KW-1185">Reference proteome</keyword>
<accession>A0ABP5NUH2</accession>
<comment type="caution">
    <text evidence="2">The sequence shown here is derived from an EMBL/GenBank/DDBJ whole genome shotgun (WGS) entry which is preliminary data.</text>
</comment>
<evidence type="ECO:0000256" key="1">
    <source>
        <dbReference type="SAM" id="MobiDB-lite"/>
    </source>
</evidence>
<evidence type="ECO:0000313" key="2">
    <source>
        <dbReference type="EMBL" id="GAA2203281.1"/>
    </source>
</evidence>
<organism evidence="2 3">
    <name type="scientific">Sinomonas flava</name>
    <dbReference type="NCBI Taxonomy" id="496857"/>
    <lineage>
        <taxon>Bacteria</taxon>
        <taxon>Bacillati</taxon>
        <taxon>Actinomycetota</taxon>
        <taxon>Actinomycetes</taxon>
        <taxon>Micrococcales</taxon>
        <taxon>Micrococcaceae</taxon>
        <taxon>Sinomonas</taxon>
    </lineage>
</organism>
<feature type="compositionally biased region" description="Low complexity" evidence="1">
    <location>
        <begin position="12"/>
        <end position="23"/>
    </location>
</feature>
<dbReference type="EMBL" id="BAAAQW010000014">
    <property type="protein sequence ID" value="GAA2203281.1"/>
    <property type="molecule type" value="Genomic_DNA"/>
</dbReference>
<evidence type="ECO:0000313" key="3">
    <source>
        <dbReference type="Proteomes" id="UP001500432"/>
    </source>
</evidence>
<sequence length="57" mass="5786">MLFTLLTLARPASSPVPGAPSGRLDGSGTPSAGVVRPHEHGLESAAWAGWWCPDCGG</sequence>
<proteinExistence type="predicted"/>
<feature type="region of interest" description="Disordered" evidence="1">
    <location>
        <begin position="12"/>
        <end position="33"/>
    </location>
</feature>
<gene>
    <name evidence="2" type="ORF">GCM10009849_35020</name>
</gene>
<name>A0ABP5NUH2_9MICC</name>
<reference evidence="3" key="1">
    <citation type="journal article" date="2019" name="Int. J. Syst. Evol. Microbiol.">
        <title>The Global Catalogue of Microorganisms (GCM) 10K type strain sequencing project: providing services to taxonomists for standard genome sequencing and annotation.</title>
        <authorList>
            <consortium name="The Broad Institute Genomics Platform"/>
            <consortium name="The Broad Institute Genome Sequencing Center for Infectious Disease"/>
            <person name="Wu L."/>
            <person name="Ma J."/>
        </authorList>
    </citation>
    <scope>NUCLEOTIDE SEQUENCE [LARGE SCALE GENOMIC DNA]</scope>
    <source>
        <strain evidence="3">JCM 16034</strain>
    </source>
</reference>
<dbReference type="RefSeq" id="WP_344301119.1">
    <property type="nucleotide sequence ID" value="NZ_BAAAQW010000014.1"/>
</dbReference>
<dbReference type="Proteomes" id="UP001500432">
    <property type="component" value="Unassembled WGS sequence"/>
</dbReference>
<protein>
    <submittedName>
        <fullName evidence="2">Uncharacterized protein</fullName>
    </submittedName>
</protein>